<dbReference type="AlphaFoldDB" id="A0A0E0J1U4"/>
<dbReference type="HOGENOM" id="CLU_2726506_0_0_1"/>
<proteinExistence type="predicted"/>
<accession>A0A0E0J1U4</accession>
<dbReference type="Proteomes" id="UP000006591">
    <property type="component" value="Chromosome 11"/>
</dbReference>
<dbReference type="EnsemblPlants" id="ONIVA11G12770.1">
    <property type="protein sequence ID" value="ONIVA11G12770.1"/>
    <property type="gene ID" value="ONIVA11G12770"/>
</dbReference>
<evidence type="ECO:0000313" key="2">
    <source>
        <dbReference type="Proteomes" id="UP000006591"/>
    </source>
</evidence>
<protein>
    <submittedName>
        <fullName evidence="1">Uncharacterized protein</fullName>
    </submittedName>
</protein>
<sequence>MARGSTLLLPQVQVDFLPGQPTKIWLVIGGVGAVYKEAKDEGQQVIGGCGAVYKEAKDEGYSLVADSAVYLFLQTTSRVVCCCFY</sequence>
<keyword evidence="2" id="KW-1185">Reference proteome</keyword>
<evidence type="ECO:0000313" key="1">
    <source>
        <dbReference type="EnsemblPlants" id="ONIVA11G12770.1"/>
    </source>
</evidence>
<organism evidence="1">
    <name type="scientific">Oryza nivara</name>
    <name type="common">Indian wild rice</name>
    <name type="synonym">Oryza sativa f. spontanea</name>
    <dbReference type="NCBI Taxonomy" id="4536"/>
    <lineage>
        <taxon>Eukaryota</taxon>
        <taxon>Viridiplantae</taxon>
        <taxon>Streptophyta</taxon>
        <taxon>Embryophyta</taxon>
        <taxon>Tracheophyta</taxon>
        <taxon>Spermatophyta</taxon>
        <taxon>Magnoliopsida</taxon>
        <taxon>Liliopsida</taxon>
        <taxon>Poales</taxon>
        <taxon>Poaceae</taxon>
        <taxon>BOP clade</taxon>
        <taxon>Oryzoideae</taxon>
        <taxon>Oryzeae</taxon>
        <taxon>Oryzinae</taxon>
        <taxon>Oryza</taxon>
    </lineage>
</organism>
<dbReference type="Gramene" id="ONIVA11G12770.1">
    <property type="protein sequence ID" value="ONIVA11G12770.1"/>
    <property type="gene ID" value="ONIVA11G12770"/>
</dbReference>
<name>A0A0E0J1U4_ORYNI</name>
<reference evidence="1" key="2">
    <citation type="submission" date="2018-04" db="EMBL/GenBank/DDBJ databases">
        <title>OnivRS2 (Oryza nivara Reference Sequence Version 2).</title>
        <authorList>
            <person name="Zhang J."/>
            <person name="Kudrna D."/>
            <person name="Lee S."/>
            <person name="Talag J."/>
            <person name="Rajasekar S."/>
            <person name="Welchert J."/>
            <person name="Hsing Y.-I."/>
            <person name="Wing R.A."/>
        </authorList>
    </citation>
    <scope>NUCLEOTIDE SEQUENCE [LARGE SCALE GENOMIC DNA]</scope>
    <source>
        <strain evidence="1">SL10</strain>
    </source>
</reference>
<reference evidence="1" key="1">
    <citation type="submission" date="2015-04" db="UniProtKB">
        <authorList>
            <consortium name="EnsemblPlants"/>
        </authorList>
    </citation>
    <scope>IDENTIFICATION</scope>
    <source>
        <strain evidence="1">SL10</strain>
    </source>
</reference>